<gene>
    <name evidence="1" type="ORF">OVA965_LOCUS25532</name>
    <name evidence="2" type="ORF">TMI583_LOCUS26266</name>
</gene>
<evidence type="ECO:0000313" key="1">
    <source>
        <dbReference type="EMBL" id="CAF1234315.1"/>
    </source>
</evidence>
<evidence type="ECO:0000313" key="3">
    <source>
        <dbReference type="Proteomes" id="UP000682733"/>
    </source>
</evidence>
<comment type="caution">
    <text evidence="2">The sequence shown here is derived from an EMBL/GenBank/DDBJ whole genome shotgun (WGS) entry which is preliminary data.</text>
</comment>
<protein>
    <submittedName>
        <fullName evidence="2">Uncharacterized protein</fullName>
    </submittedName>
</protein>
<dbReference type="AlphaFoldDB" id="A0A8S2PAI2"/>
<proteinExistence type="predicted"/>
<sequence>MFGNKYAQSPETLKTLAQMIYCEELILWKIDEYHLSSTTLTLPHPLLEITSNIGLLSCSSTHDEELMDLTLF</sequence>
<organism evidence="2 3">
    <name type="scientific">Didymodactylos carnosus</name>
    <dbReference type="NCBI Taxonomy" id="1234261"/>
    <lineage>
        <taxon>Eukaryota</taxon>
        <taxon>Metazoa</taxon>
        <taxon>Spiralia</taxon>
        <taxon>Gnathifera</taxon>
        <taxon>Rotifera</taxon>
        <taxon>Eurotatoria</taxon>
        <taxon>Bdelloidea</taxon>
        <taxon>Philodinida</taxon>
        <taxon>Philodinidae</taxon>
        <taxon>Didymodactylos</taxon>
    </lineage>
</organism>
<dbReference type="EMBL" id="CAJNOK010015902">
    <property type="protein sequence ID" value="CAF1234315.1"/>
    <property type="molecule type" value="Genomic_DNA"/>
</dbReference>
<dbReference type="Proteomes" id="UP000682733">
    <property type="component" value="Unassembled WGS sequence"/>
</dbReference>
<accession>A0A8S2PAI2</accession>
<dbReference type="EMBL" id="CAJOBA010037452">
    <property type="protein sequence ID" value="CAF4042472.1"/>
    <property type="molecule type" value="Genomic_DNA"/>
</dbReference>
<evidence type="ECO:0000313" key="2">
    <source>
        <dbReference type="EMBL" id="CAF4042472.1"/>
    </source>
</evidence>
<dbReference type="Proteomes" id="UP000677228">
    <property type="component" value="Unassembled WGS sequence"/>
</dbReference>
<reference evidence="2" key="1">
    <citation type="submission" date="2021-02" db="EMBL/GenBank/DDBJ databases">
        <authorList>
            <person name="Nowell W R."/>
        </authorList>
    </citation>
    <scope>NUCLEOTIDE SEQUENCE</scope>
</reference>
<name>A0A8S2PAI2_9BILA</name>